<dbReference type="InterPro" id="IPR023346">
    <property type="entry name" value="Lysozyme-like_dom_sf"/>
</dbReference>
<reference evidence="1 2" key="1">
    <citation type="submission" date="2015-03" db="EMBL/GenBank/DDBJ databases">
        <title>Draft genome sequence of Luteibacter yeojuensis strain SU11.</title>
        <authorList>
            <person name="Sulaiman J."/>
            <person name="Priya K."/>
            <person name="Chan K.-G."/>
        </authorList>
    </citation>
    <scope>NUCLEOTIDE SEQUENCE [LARGE SCALE GENOMIC DNA]</scope>
    <source>
        <strain evidence="1 2">SU11</strain>
    </source>
</reference>
<evidence type="ECO:0000313" key="2">
    <source>
        <dbReference type="Proteomes" id="UP000033651"/>
    </source>
</evidence>
<organism evidence="1 2">
    <name type="scientific">Luteibacter yeojuensis</name>
    <dbReference type="NCBI Taxonomy" id="345309"/>
    <lineage>
        <taxon>Bacteria</taxon>
        <taxon>Pseudomonadati</taxon>
        <taxon>Pseudomonadota</taxon>
        <taxon>Gammaproteobacteria</taxon>
        <taxon>Lysobacterales</taxon>
        <taxon>Rhodanobacteraceae</taxon>
        <taxon>Luteibacter</taxon>
    </lineage>
</organism>
<sequence length="141" mass="15989">MLNAIVDYGFSLGVPEETIAIVAVTAYQESSFGDQLTNNSSSALGVFQFTIGTWEKYGHLNRENFADQLVVMYERIQYFRERYSIHLSEGKIAGTMTFPEYAYASHKQGPYDPRGIEGNAETQKALTGFRDKWIILSFHVE</sequence>
<dbReference type="PATRIC" id="fig|345309.4.peg.351"/>
<keyword evidence="2" id="KW-1185">Reference proteome</keyword>
<dbReference type="AlphaFoldDB" id="A0A0F3KYC4"/>
<comment type="caution">
    <text evidence="1">The sequence shown here is derived from an EMBL/GenBank/DDBJ whole genome shotgun (WGS) entry which is preliminary data.</text>
</comment>
<proteinExistence type="predicted"/>
<dbReference type="CDD" id="cd00442">
    <property type="entry name" value="Lyz-like"/>
    <property type="match status" value="1"/>
</dbReference>
<name>A0A0F3KYC4_9GAMM</name>
<dbReference type="EMBL" id="JZRB01000011">
    <property type="protein sequence ID" value="KJV36218.1"/>
    <property type="molecule type" value="Genomic_DNA"/>
</dbReference>
<dbReference type="SUPFAM" id="SSF53955">
    <property type="entry name" value="Lysozyme-like"/>
    <property type="match status" value="1"/>
</dbReference>
<evidence type="ECO:0000313" key="1">
    <source>
        <dbReference type="EMBL" id="KJV36218.1"/>
    </source>
</evidence>
<gene>
    <name evidence="1" type="ORF">VI08_05950</name>
</gene>
<dbReference type="Proteomes" id="UP000033651">
    <property type="component" value="Unassembled WGS sequence"/>
</dbReference>
<evidence type="ECO:0008006" key="3">
    <source>
        <dbReference type="Google" id="ProtNLM"/>
    </source>
</evidence>
<protein>
    <recommendedName>
        <fullName evidence="3">Transglycosylase SLT domain-containing protein</fullName>
    </recommendedName>
</protein>
<accession>A0A0F3KYC4</accession>
<dbReference type="Gene3D" id="1.10.530.10">
    <property type="match status" value="1"/>
</dbReference>